<dbReference type="GO" id="GO:0030286">
    <property type="term" value="C:dynein complex"/>
    <property type="evidence" value="ECO:0007669"/>
    <property type="project" value="UniProtKB-KW"/>
</dbReference>
<feature type="domain" description="Dynein heavy chain region D6 P-loop" evidence="14">
    <location>
        <begin position="647"/>
        <end position="707"/>
    </location>
</feature>
<evidence type="ECO:0000256" key="6">
    <source>
        <dbReference type="ARBA" id="ARBA00022840"/>
    </source>
</evidence>
<keyword evidence="9" id="KW-0969">Cilium</keyword>
<dbReference type="GO" id="GO:0007018">
    <property type="term" value="P:microtubule-based movement"/>
    <property type="evidence" value="ECO:0007669"/>
    <property type="project" value="InterPro"/>
</dbReference>
<dbReference type="Proteomes" id="UP000272942">
    <property type="component" value="Unassembled WGS sequence"/>
</dbReference>
<evidence type="ECO:0000256" key="11">
    <source>
        <dbReference type="ARBA" id="ARBA00023212"/>
    </source>
</evidence>
<evidence type="ECO:0000256" key="4">
    <source>
        <dbReference type="ARBA" id="ARBA00022701"/>
    </source>
</evidence>
<dbReference type="Pfam" id="PF12781">
    <property type="entry name" value="AAA_9"/>
    <property type="match status" value="1"/>
</dbReference>
<dbReference type="AlphaFoldDB" id="A0A183AD85"/>
<protein>
    <submittedName>
        <fullName evidence="19">Dynein heavy chain 7, axonemal</fullName>
    </submittedName>
</protein>
<dbReference type="Gene3D" id="3.40.50.300">
    <property type="entry name" value="P-loop containing nucleotide triphosphate hydrolases"/>
    <property type="match status" value="2"/>
</dbReference>
<dbReference type="Gene3D" id="1.10.8.1220">
    <property type="match status" value="1"/>
</dbReference>
<feature type="domain" description="Dynein heavy chain coiled coil stalk" evidence="15">
    <location>
        <begin position="8"/>
        <end position="126"/>
    </location>
</feature>
<dbReference type="InterPro" id="IPR004273">
    <property type="entry name" value="Dynein_heavy_D6_P-loop"/>
</dbReference>
<evidence type="ECO:0000259" key="15">
    <source>
        <dbReference type="Pfam" id="PF12777"/>
    </source>
</evidence>
<evidence type="ECO:0000256" key="9">
    <source>
        <dbReference type="ARBA" id="ARBA00023069"/>
    </source>
</evidence>
<dbReference type="EMBL" id="UZAN01041762">
    <property type="protein sequence ID" value="VDP74024.1"/>
    <property type="molecule type" value="Genomic_DNA"/>
</dbReference>
<feature type="coiled-coil region" evidence="13">
    <location>
        <begin position="11"/>
        <end position="59"/>
    </location>
</feature>
<proteinExistence type="inferred from homology"/>
<evidence type="ECO:0000313" key="18">
    <source>
        <dbReference type="Proteomes" id="UP000272942"/>
    </source>
</evidence>
<comment type="subcellular location">
    <subcellularLocation>
        <location evidence="1">Cytoplasm</location>
        <location evidence="1">Cytoskeleton</location>
        <location evidence="1">Cilium axoneme</location>
    </subcellularLocation>
</comment>
<dbReference type="Pfam" id="PF12777">
    <property type="entry name" value="MT"/>
    <property type="match status" value="1"/>
</dbReference>
<evidence type="ECO:0000256" key="12">
    <source>
        <dbReference type="ARBA" id="ARBA00023273"/>
    </source>
</evidence>
<keyword evidence="5" id="KW-0547">Nucleotide-binding</keyword>
<comment type="similarity">
    <text evidence="2">Belongs to the dynein heavy chain family.</text>
</comment>
<keyword evidence="3" id="KW-0963">Cytoplasm</keyword>
<dbReference type="GO" id="GO:0005524">
    <property type="term" value="F:ATP binding"/>
    <property type="evidence" value="ECO:0007669"/>
    <property type="project" value="UniProtKB-KW"/>
</dbReference>
<dbReference type="Pfam" id="PF03028">
    <property type="entry name" value="Dynein_heavy"/>
    <property type="match status" value="1"/>
</dbReference>
<dbReference type="FunFam" id="3.40.50.300:FF:000223">
    <property type="entry name" value="Dynein heavy chain 3, axonemal"/>
    <property type="match status" value="1"/>
</dbReference>
<dbReference type="WBParaSite" id="ECPE_0000493201-mRNA-1">
    <property type="protein sequence ID" value="ECPE_0000493201-mRNA-1"/>
    <property type="gene ID" value="ECPE_0000493201"/>
</dbReference>
<evidence type="ECO:0000256" key="7">
    <source>
        <dbReference type="ARBA" id="ARBA00023017"/>
    </source>
</evidence>
<dbReference type="GO" id="GO:0008569">
    <property type="term" value="F:minus-end-directed microtubule motor activity"/>
    <property type="evidence" value="ECO:0007669"/>
    <property type="project" value="InterPro"/>
</dbReference>
<feature type="domain" description="Dynein heavy chain ATP-binding dynein motor region" evidence="16">
    <location>
        <begin position="155"/>
        <end position="376"/>
    </location>
</feature>
<evidence type="ECO:0000313" key="19">
    <source>
        <dbReference type="WBParaSite" id="ECPE_0000493201-mRNA-1"/>
    </source>
</evidence>
<name>A0A183AD85_9TREM</name>
<dbReference type="GO" id="GO:0045505">
    <property type="term" value="F:dynein intermediate chain binding"/>
    <property type="evidence" value="ECO:0007669"/>
    <property type="project" value="InterPro"/>
</dbReference>
<keyword evidence="6" id="KW-0067">ATP-binding</keyword>
<dbReference type="PANTHER" id="PTHR22878">
    <property type="entry name" value="DYNEIN HEAVY CHAIN 6, AXONEMAL-LIKE-RELATED"/>
    <property type="match status" value="1"/>
</dbReference>
<dbReference type="InterPro" id="IPR024743">
    <property type="entry name" value="Dynein_HC_stalk"/>
</dbReference>
<reference evidence="19" key="1">
    <citation type="submission" date="2016-06" db="UniProtKB">
        <authorList>
            <consortium name="WormBaseParasite"/>
        </authorList>
    </citation>
    <scope>IDENTIFICATION</scope>
</reference>
<evidence type="ECO:0000256" key="8">
    <source>
        <dbReference type="ARBA" id="ARBA00023054"/>
    </source>
</evidence>
<evidence type="ECO:0000256" key="10">
    <source>
        <dbReference type="ARBA" id="ARBA00023175"/>
    </source>
</evidence>
<dbReference type="Gene3D" id="1.20.920.20">
    <property type="match status" value="1"/>
</dbReference>
<accession>A0A183AD85</accession>
<dbReference type="InterPro" id="IPR026983">
    <property type="entry name" value="DHC"/>
</dbReference>
<reference evidence="17 18" key="2">
    <citation type="submission" date="2018-11" db="EMBL/GenBank/DDBJ databases">
        <authorList>
            <consortium name="Pathogen Informatics"/>
        </authorList>
    </citation>
    <scope>NUCLEOTIDE SEQUENCE [LARGE SCALE GENOMIC DNA]</scope>
    <source>
        <strain evidence="17 18">Egypt</strain>
    </source>
</reference>
<dbReference type="InterPro" id="IPR035706">
    <property type="entry name" value="AAA_9"/>
</dbReference>
<dbReference type="GO" id="GO:0005930">
    <property type="term" value="C:axoneme"/>
    <property type="evidence" value="ECO:0007669"/>
    <property type="project" value="UniProtKB-SubCell"/>
</dbReference>
<keyword evidence="10" id="KW-0505">Motor protein</keyword>
<evidence type="ECO:0000256" key="5">
    <source>
        <dbReference type="ARBA" id="ARBA00022741"/>
    </source>
</evidence>
<dbReference type="FunFam" id="1.10.8.1220:FF:000001">
    <property type="entry name" value="Dynein axonemal heavy chain 5"/>
    <property type="match status" value="1"/>
</dbReference>
<keyword evidence="12" id="KW-0966">Cell projection</keyword>
<evidence type="ECO:0000256" key="3">
    <source>
        <dbReference type="ARBA" id="ARBA00022490"/>
    </source>
</evidence>
<sequence length="714" mass="80912">MDCLIVCRLGLEAANADLDATVLKLREKQAELAAVENKIAQLQNEYDVSVAEKKKLEHRLALTTARLKRAAKLTTALADEQDRWSNSVTQFQQQIGNVIGDVFVAAACVAYYGAFTADYREQLVSHWIARCRELEIPISEDPSLFHVLGDAFELRQWNTQGLPRDQVSTDNAILVTRTRRWPLMIDPQEQANRWIRSMEAENQLRVIKLTDANLLRTLENCIRVGFPVLLEDLGETLDPALEPILLRQTFVSGGRLLIRLGDSDVDYDKNFRMYMTTKMANPHYLPEVSIKVTLINFTVTPAGLEDQLLGDVTGIERPELEEQRSQLIVRINTDRNQLKSTEDRILKLLFESEGNILDNEDLINTLNESKVKSSEISKRLSEATSTEQKITNARSKYSPVAIRGSVMYFVITTMAEIDSMYQFSLKYFKSLFNATIQKSPEASTLEERIQILLDRTTIATYNNVARGLFERDKLVFSFMLCAQILRQSGEISASEWSHFLLGSNAVERVRPDQPAATKSWLSTRQWNRLTDLAHFFPNQFGSLTTDLVENYISVDFSHAMAPSAAHRLSLASIKQMHYQLTPDNIELPSADYNTRLSNFQKLLLIGTFYEEQVVRAVTDFVSVSLGPEFIEAPECSLPVLFQEMDYITPLVFILSPGSDPMLQFQRFAKERNYQDRVHSVSLGQGQGPTAEKLINLAAKSGDWVFLQVNNGNIL</sequence>
<evidence type="ECO:0000256" key="13">
    <source>
        <dbReference type="SAM" id="Coils"/>
    </source>
</evidence>
<keyword evidence="18" id="KW-1185">Reference proteome</keyword>
<evidence type="ECO:0000256" key="1">
    <source>
        <dbReference type="ARBA" id="ARBA00004430"/>
    </source>
</evidence>
<keyword evidence="8 13" id="KW-0175">Coiled coil</keyword>
<dbReference type="GO" id="GO:0051959">
    <property type="term" value="F:dynein light intermediate chain binding"/>
    <property type="evidence" value="ECO:0007669"/>
    <property type="project" value="InterPro"/>
</dbReference>
<keyword evidence="4" id="KW-0493">Microtubule</keyword>
<evidence type="ECO:0000313" key="17">
    <source>
        <dbReference type="EMBL" id="VDP74024.1"/>
    </source>
</evidence>
<dbReference type="InterPro" id="IPR027417">
    <property type="entry name" value="P-loop_NTPase"/>
</dbReference>
<dbReference type="Gene3D" id="6.10.140.1060">
    <property type="match status" value="1"/>
</dbReference>
<evidence type="ECO:0000259" key="14">
    <source>
        <dbReference type="Pfam" id="PF03028"/>
    </source>
</evidence>
<keyword evidence="11" id="KW-0206">Cytoskeleton</keyword>
<gene>
    <name evidence="17" type="ORF">ECPE_LOCUS4920</name>
</gene>
<dbReference type="GO" id="GO:0005874">
    <property type="term" value="C:microtubule"/>
    <property type="evidence" value="ECO:0007669"/>
    <property type="project" value="UniProtKB-KW"/>
</dbReference>
<evidence type="ECO:0000256" key="2">
    <source>
        <dbReference type="ARBA" id="ARBA00008887"/>
    </source>
</evidence>
<dbReference type="PANTHER" id="PTHR22878:SF68">
    <property type="entry name" value="DYNEIN HEAVY CHAIN 6, AXONEMAL-LIKE"/>
    <property type="match status" value="1"/>
</dbReference>
<organism evidence="19">
    <name type="scientific">Echinostoma caproni</name>
    <dbReference type="NCBI Taxonomy" id="27848"/>
    <lineage>
        <taxon>Eukaryota</taxon>
        <taxon>Metazoa</taxon>
        <taxon>Spiralia</taxon>
        <taxon>Lophotrochozoa</taxon>
        <taxon>Platyhelminthes</taxon>
        <taxon>Trematoda</taxon>
        <taxon>Digenea</taxon>
        <taxon>Plagiorchiida</taxon>
        <taxon>Echinostomata</taxon>
        <taxon>Echinostomatoidea</taxon>
        <taxon>Echinostomatidae</taxon>
        <taxon>Echinostoma</taxon>
    </lineage>
</organism>
<dbReference type="OrthoDB" id="10251809at2759"/>
<evidence type="ECO:0000259" key="16">
    <source>
        <dbReference type="Pfam" id="PF12781"/>
    </source>
</evidence>
<keyword evidence="7" id="KW-0243">Dynein</keyword>